<comment type="caution">
    <text evidence="7">The sequence shown here is derived from an EMBL/GenBank/DDBJ whole genome shotgun (WGS) entry which is preliminary data.</text>
</comment>
<keyword evidence="2" id="KW-0813">Transport</keyword>
<dbReference type="Proteomes" id="UP000292282">
    <property type="component" value="Unassembled WGS sequence"/>
</dbReference>
<sequence length="609" mass="72518">MISYVMAWNAIVTKYHNSYLKRLQIPITLEKTVETIFFDRRGGPESRPRTNIPLKKWIYKEDGVNHIQTKNNTSLILDREPTIIINEKSNMRKKRWWYKRYKKMHKSKKTILPFKNEIVDIILDSNGYAYKNQITAVISYDDEEIQSFMALLSGEIENNEWTKGIIKADGTYREDNDWIKNYIFCKNTNVFLAYITVNDAIKFCFLFKGNHISSLEEIEETLKLFKLFRIRNNKIEQLSESETNRLFLARIYILEQKVVFISNVFKSSLSNKRSRNLFCKILRQVSNTKTVFLGLNKFHREIYSIIDSIVILNKGRTVFSGSKKSYIEFLKKYNIELSGKKFRNLEFLSQLSIQKREKSNIDSTESIFEIQNNYLIDNMAKYTKSQFKNTDSINWKQKSESVYDFSFNIHQIYNLWKEFKNNFFKMGYFARKTCIVFFSILFCLIYFRGTIFPIINETFSVFFFELVIIFLLFYSKKPNDLLANEPSLIYRCSVEIIPYVMTWDGIVTKYHKSHLKRLEIPMNKTVETISFDRQRRLESGLNAEESWERASMGVIMRAEMHEEPTPLLKEARREEDDAKNLNQEIIHPLFHKEEPTINIIKSRIYNKRQ</sequence>
<reference evidence="7 8" key="1">
    <citation type="submission" date="2017-12" db="EMBL/GenBank/DDBJ databases">
        <authorList>
            <person name="Pombert J.-F."/>
            <person name="Haag K.L."/>
            <person name="Ebert D."/>
        </authorList>
    </citation>
    <scope>NUCLEOTIDE SEQUENCE [LARGE SCALE GENOMIC DNA]</scope>
    <source>
        <strain evidence="7">IL-G-3</strain>
    </source>
</reference>
<dbReference type="VEuPathDB" id="MicrosporidiaDB:CWI38_0050p0030"/>
<evidence type="ECO:0000313" key="7">
    <source>
        <dbReference type="EMBL" id="TBU20566.1"/>
    </source>
</evidence>
<evidence type="ECO:0000256" key="1">
    <source>
        <dbReference type="ARBA" id="ARBA00004141"/>
    </source>
</evidence>
<evidence type="ECO:0000313" key="8">
    <source>
        <dbReference type="Proteomes" id="UP000292282"/>
    </source>
</evidence>
<gene>
    <name evidence="7" type="ORF">CWI38_0050p0030</name>
</gene>
<comment type="subcellular location">
    <subcellularLocation>
        <location evidence="1">Membrane</location>
        <topology evidence="1">Multi-pass membrane protein</topology>
    </subcellularLocation>
</comment>
<evidence type="ECO:0000256" key="5">
    <source>
        <dbReference type="ARBA" id="ARBA00023136"/>
    </source>
</evidence>
<evidence type="ECO:0000256" key="6">
    <source>
        <dbReference type="SAM" id="Phobius"/>
    </source>
</evidence>
<evidence type="ECO:0000256" key="3">
    <source>
        <dbReference type="ARBA" id="ARBA00022692"/>
    </source>
</evidence>
<dbReference type="PANTHER" id="PTHR48041">
    <property type="entry name" value="ABC TRANSPORTER G FAMILY MEMBER 28"/>
    <property type="match status" value="1"/>
</dbReference>
<evidence type="ECO:0000256" key="2">
    <source>
        <dbReference type="ARBA" id="ARBA00022448"/>
    </source>
</evidence>
<protein>
    <submittedName>
        <fullName evidence="7">Uncharacterized protein</fullName>
    </submittedName>
</protein>
<dbReference type="AlphaFoldDB" id="A0A4Q9M4R9"/>
<dbReference type="InterPro" id="IPR050352">
    <property type="entry name" value="ABCG_transporters"/>
</dbReference>
<organism evidence="7 8">
    <name type="scientific">Hamiltosporidium tvaerminnensis</name>
    <dbReference type="NCBI Taxonomy" id="1176355"/>
    <lineage>
        <taxon>Eukaryota</taxon>
        <taxon>Fungi</taxon>
        <taxon>Fungi incertae sedis</taxon>
        <taxon>Microsporidia</taxon>
        <taxon>Dubosqiidae</taxon>
        <taxon>Hamiltosporidium</taxon>
    </lineage>
</organism>
<proteinExistence type="predicted"/>
<dbReference type="GO" id="GO:0042626">
    <property type="term" value="F:ATPase-coupled transmembrane transporter activity"/>
    <property type="evidence" value="ECO:0007669"/>
    <property type="project" value="TreeGrafter"/>
</dbReference>
<dbReference type="SUPFAM" id="SSF52540">
    <property type="entry name" value="P-loop containing nucleoside triphosphate hydrolases"/>
    <property type="match status" value="1"/>
</dbReference>
<accession>A0A4Q9M4R9</accession>
<feature type="transmembrane region" description="Helical" evidence="6">
    <location>
        <begin position="428"/>
        <end position="447"/>
    </location>
</feature>
<keyword evidence="3 6" id="KW-0812">Transmembrane</keyword>
<evidence type="ECO:0000256" key="4">
    <source>
        <dbReference type="ARBA" id="ARBA00022989"/>
    </source>
</evidence>
<keyword evidence="4 6" id="KW-1133">Transmembrane helix</keyword>
<dbReference type="Gene3D" id="3.40.50.300">
    <property type="entry name" value="P-loop containing nucleotide triphosphate hydrolases"/>
    <property type="match status" value="1"/>
</dbReference>
<dbReference type="InterPro" id="IPR027417">
    <property type="entry name" value="P-loop_NTPase"/>
</dbReference>
<feature type="transmembrane region" description="Helical" evidence="6">
    <location>
        <begin position="459"/>
        <end position="476"/>
    </location>
</feature>
<name>A0A4Q9M4R9_9MICR</name>
<dbReference type="STRING" id="1176355.A0A4Q9M4R9"/>
<keyword evidence="5 6" id="KW-0472">Membrane</keyword>
<dbReference type="OrthoDB" id="66620at2759"/>
<dbReference type="GO" id="GO:0016020">
    <property type="term" value="C:membrane"/>
    <property type="evidence" value="ECO:0007669"/>
    <property type="project" value="UniProtKB-SubCell"/>
</dbReference>
<dbReference type="PANTHER" id="PTHR48041:SF139">
    <property type="entry name" value="PROTEIN SCARLET"/>
    <property type="match status" value="1"/>
</dbReference>
<keyword evidence="8" id="KW-1185">Reference proteome</keyword>
<dbReference type="EMBL" id="PITK01000050">
    <property type="protein sequence ID" value="TBU20566.1"/>
    <property type="molecule type" value="Genomic_DNA"/>
</dbReference>